<feature type="compositionally biased region" description="Pro residues" evidence="9">
    <location>
        <begin position="10"/>
        <end position="20"/>
    </location>
</feature>
<dbReference type="GO" id="GO:0017108">
    <property type="term" value="F:5'-flap endonuclease activity"/>
    <property type="evidence" value="ECO:0007669"/>
    <property type="project" value="InterPro"/>
</dbReference>
<dbReference type="InterPro" id="IPR035901">
    <property type="entry name" value="GIY-YIG_endonuc_sf"/>
</dbReference>
<evidence type="ECO:0000256" key="4">
    <source>
        <dbReference type="ARBA" id="ARBA00022801"/>
    </source>
</evidence>
<protein>
    <recommendedName>
        <fullName evidence="10">GIY-YIG domain-containing protein</fullName>
    </recommendedName>
</protein>
<feature type="region of interest" description="Disordered" evidence="9">
    <location>
        <begin position="410"/>
        <end position="601"/>
    </location>
</feature>
<feature type="domain" description="GIY-YIG" evidence="10">
    <location>
        <begin position="34"/>
        <end position="115"/>
    </location>
</feature>
<dbReference type="Pfam" id="PF21202">
    <property type="entry name" value="SLX1_C"/>
    <property type="match status" value="1"/>
</dbReference>
<dbReference type="STRING" id="106004.A0A1Y2CSE4"/>
<dbReference type="InterPro" id="IPR027520">
    <property type="entry name" value="Slx1"/>
</dbReference>
<dbReference type="GO" id="GO:0033557">
    <property type="term" value="C:Slx1-Slx4 complex"/>
    <property type="evidence" value="ECO:0007669"/>
    <property type="project" value="UniProtKB-UniRule"/>
</dbReference>
<dbReference type="GO" id="GO:0008821">
    <property type="term" value="F:crossover junction DNA endonuclease activity"/>
    <property type="evidence" value="ECO:0007669"/>
    <property type="project" value="TreeGrafter"/>
</dbReference>
<keyword evidence="7 8" id="KW-0539">Nucleus</keyword>
<dbReference type="EMBL" id="MCGR01000112">
    <property type="protein sequence ID" value="ORY49295.1"/>
    <property type="molecule type" value="Genomic_DNA"/>
</dbReference>
<evidence type="ECO:0000313" key="12">
    <source>
        <dbReference type="Proteomes" id="UP000193467"/>
    </source>
</evidence>
<keyword evidence="3 8" id="KW-0227">DNA damage</keyword>
<evidence type="ECO:0000256" key="2">
    <source>
        <dbReference type="ARBA" id="ARBA00022759"/>
    </source>
</evidence>
<dbReference type="InterPro" id="IPR013083">
    <property type="entry name" value="Znf_RING/FYVE/PHD"/>
</dbReference>
<dbReference type="Pfam" id="PF01541">
    <property type="entry name" value="GIY-YIG"/>
    <property type="match status" value="1"/>
</dbReference>
<dbReference type="HAMAP" id="MF_03100">
    <property type="entry name" value="Endonuc_su_Slx1"/>
    <property type="match status" value="1"/>
</dbReference>
<dbReference type="Gene3D" id="3.40.1440.10">
    <property type="entry name" value="GIY-YIG endonuclease"/>
    <property type="match status" value="1"/>
</dbReference>
<proteinExistence type="inferred from homology"/>
<keyword evidence="1 8" id="KW-0540">Nuclease</keyword>
<keyword evidence="2 8" id="KW-0255">Endonuclease</keyword>
<feature type="compositionally biased region" description="Acidic residues" evidence="9">
    <location>
        <begin position="412"/>
        <end position="431"/>
    </location>
</feature>
<evidence type="ECO:0000256" key="5">
    <source>
        <dbReference type="ARBA" id="ARBA00023172"/>
    </source>
</evidence>
<feature type="compositionally biased region" description="Acidic residues" evidence="9">
    <location>
        <begin position="521"/>
        <end position="535"/>
    </location>
</feature>
<comment type="function">
    <text evidence="8">Catalytic subunit of the SLX1-SLX4 structure-specific endonuclease that resolves DNA secondary structures generated during DNA repair and recombination. Has endonuclease activity towards branched DNA substrates, introducing single-strand cuts in duplex DNA close to junctions with ss-DNA.</text>
</comment>
<comment type="cofactor">
    <cofactor evidence="8">
        <name>a divalent metal cation</name>
        <dbReference type="ChEBI" id="CHEBI:60240"/>
    </cofactor>
</comment>
<dbReference type="GO" id="GO:0000724">
    <property type="term" value="P:double-strand break repair via homologous recombination"/>
    <property type="evidence" value="ECO:0007669"/>
    <property type="project" value="TreeGrafter"/>
</dbReference>
<reference evidence="11 12" key="1">
    <citation type="submission" date="2016-07" db="EMBL/GenBank/DDBJ databases">
        <title>Pervasive Adenine N6-methylation of Active Genes in Fungi.</title>
        <authorList>
            <consortium name="DOE Joint Genome Institute"/>
            <person name="Mondo S.J."/>
            <person name="Dannebaum R.O."/>
            <person name="Kuo R.C."/>
            <person name="Labutti K."/>
            <person name="Haridas S."/>
            <person name="Kuo A."/>
            <person name="Salamov A."/>
            <person name="Ahrendt S.R."/>
            <person name="Lipzen A."/>
            <person name="Sullivan W."/>
            <person name="Andreopoulos W.B."/>
            <person name="Clum A."/>
            <person name="Lindquist E."/>
            <person name="Daum C."/>
            <person name="Ramamoorthy G.K."/>
            <person name="Gryganskyi A."/>
            <person name="Culley D."/>
            <person name="Magnuson J.K."/>
            <person name="James T.Y."/>
            <person name="O'Malley M.A."/>
            <person name="Stajich J.E."/>
            <person name="Spatafora J.W."/>
            <person name="Visel A."/>
            <person name="Grigoriev I.V."/>
        </authorList>
    </citation>
    <scope>NUCLEOTIDE SEQUENCE [LARGE SCALE GENOMIC DNA]</scope>
    <source>
        <strain evidence="11 12">62-1032</strain>
    </source>
</reference>
<feature type="region of interest" description="Disordered" evidence="9">
    <location>
        <begin position="115"/>
        <end position="152"/>
    </location>
</feature>
<dbReference type="InParanoid" id="A0A1Y2CSE4"/>
<feature type="region of interest" description="Disordered" evidence="9">
    <location>
        <begin position="339"/>
        <end position="358"/>
    </location>
</feature>
<gene>
    <name evidence="11" type="ORF">BCR35DRAFT_356149</name>
</gene>
<dbReference type="Proteomes" id="UP000193467">
    <property type="component" value="Unassembled WGS sequence"/>
</dbReference>
<keyword evidence="6 8" id="KW-0234">DNA repair</keyword>
<evidence type="ECO:0000256" key="7">
    <source>
        <dbReference type="ARBA" id="ARBA00023242"/>
    </source>
</evidence>
<evidence type="ECO:0000256" key="3">
    <source>
        <dbReference type="ARBA" id="ARBA00022763"/>
    </source>
</evidence>
<dbReference type="PANTHER" id="PTHR20208:SF10">
    <property type="entry name" value="STRUCTURE-SPECIFIC ENDONUCLEASE SUBUNIT SLX1"/>
    <property type="match status" value="1"/>
</dbReference>
<feature type="compositionally biased region" description="Pro residues" evidence="9">
    <location>
        <begin position="580"/>
        <end position="601"/>
    </location>
</feature>
<evidence type="ECO:0000313" key="11">
    <source>
        <dbReference type="EMBL" id="ORY49295.1"/>
    </source>
</evidence>
<sequence>MARGRAISPRPTPSPTPTPTPSTRSTVLNHSIAPFYACYLLRSINPKRQQTYIGSTPNPPKRIREHNGLLQGGAFKTRLARPWEQELIVYNFPTKLQALQFEWAWQNPDRSRLLRRAAPSPSPAPSTSLSSTIKASKATKSSSTATTTTAQFPRTALSNRPLSKVQVLQYMLTTPPWSSFDLRVLLFSTEAQTWWTEARRLGPTLRTEAGVRKWEKERAKLGVQGDAWEDGRGEKLDRVRVELRREGVDGERRVRIGEVQAEAPLGQGREERIIVDDDAFFLPHWAKWTALTESTFTPKCAICTQPVNIEDHLSFLLCTSPTFPSCLAVTHLPCLASHFHSTSPSPSPSSPSNPLKTILPLLPTTGPCPTCQTTVHWQELIRGCYRRKEEMEGKRKKRRGVRIKKGVKGVEEMEDVEAEDEEEDGEEDGEEEGKKKGTRKLAAKSKPRGKTTAKPRATAKTTTITKRKGKSPLPTSPPSSEDERFDLTDLSGASDVGEEEAERSWAHSVAQEGAFAAASDSEGEGEVSGFEEEEQQGAKGKEKGISRYAPSSPHQLANSPLPFGSSFSSSQAVDSASLQPNPPSPPPPPPPPAPAPNPPPP</sequence>
<evidence type="ECO:0000259" key="10">
    <source>
        <dbReference type="PROSITE" id="PS50164"/>
    </source>
</evidence>
<comment type="caution">
    <text evidence="8">Lacks conserved residue(s) required for the propagation of feature annotation.</text>
</comment>
<feature type="compositionally biased region" description="Low complexity" evidence="9">
    <location>
        <begin position="125"/>
        <end position="150"/>
    </location>
</feature>
<dbReference type="Gene3D" id="3.30.40.10">
    <property type="entry name" value="Zinc/RING finger domain, C3HC4 (zinc finger)"/>
    <property type="match status" value="1"/>
</dbReference>
<dbReference type="CDD" id="cd10455">
    <property type="entry name" value="GIY-YIG_SLX1"/>
    <property type="match status" value="1"/>
</dbReference>
<dbReference type="InterPro" id="IPR000305">
    <property type="entry name" value="GIY-YIG_endonuc"/>
</dbReference>
<dbReference type="AlphaFoldDB" id="A0A1Y2CSE4"/>
<dbReference type="PANTHER" id="PTHR20208">
    <property type="entry name" value="STRUCTURE-SPECIFIC ENDONUCLEASE SUBUNIT SLX1"/>
    <property type="match status" value="1"/>
</dbReference>
<feature type="compositionally biased region" description="Low complexity" evidence="9">
    <location>
        <begin position="454"/>
        <end position="464"/>
    </location>
</feature>
<accession>A0A1Y2CSE4</accession>
<keyword evidence="5 8" id="KW-0233">DNA recombination</keyword>
<dbReference type="InterPro" id="IPR050381">
    <property type="entry name" value="SLX1_endonuclease"/>
</dbReference>
<comment type="similarity">
    <text evidence="8">Belongs to the SLX1 family.</text>
</comment>
<evidence type="ECO:0000256" key="9">
    <source>
        <dbReference type="SAM" id="MobiDB-lite"/>
    </source>
</evidence>
<feature type="region of interest" description="Disordered" evidence="9">
    <location>
        <begin position="1"/>
        <end position="26"/>
    </location>
</feature>
<comment type="subcellular location">
    <subcellularLocation>
        <location evidence="8">Nucleus</location>
    </subcellularLocation>
</comment>
<comment type="subunit">
    <text evidence="8">Forms a heterodimer with SLX4.</text>
</comment>
<name>A0A1Y2CSE4_9BASI</name>
<comment type="caution">
    <text evidence="11">The sequence shown here is derived from an EMBL/GenBank/DDBJ whole genome shotgun (WGS) entry which is preliminary data.</text>
</comment>
<evidence type="ECO:0000256" key="6">
    <source>
        <dbReference type="ARBA" id="ARBA00023204"/>
    </source>
</evidence>
<keyword evidence="4 8" id="KW-0378">Hydrolase</keyword>
<feature type="compositionally biased region" description="Low complexity" evidence="9">
    <location>
        <begin position="559"/>
        <end position="579"/>
    </location>
</feature>
<organism evidence="11 12">
    <name type="scientific">Leucosporidium creatinivorum</name>
    <dbReference type="NCBI Taxonomy" id="106004"/>
    <lineage>
        <taxon>Eukaryota</taxon>
        <taxon>Fungi</taxon>
        <taxon>Dikarya</taxon>
        <taxon>Basidiomycota</taxon>
        <taxon>Pucciniomycotina</taxon>
        <taxon>Microbotryomycetes</taxon>
        <taxon>Leucosporidiales</taxon>
        <taxon>Leucosporidium</taxon>
    </lineage>
</organism>
<evidence type="ECO:0000256" key="8">
    <source>
        <dbReference type="HAMAP-Rule" id="MF_03100"/>
    </source>
</evidence>
<feature type="compositionally biased region" description="Basic residues" evidence="9">
    <location>
        <begin position="436"/>
        <end position="453"/>
    </location>
</feature>
<dbReference type="PROSITE" id="PS50164">
    <property type="entry name" value="GIY_YIG"/>
    <property type="match status" value="1"/>
</dbReference>
<dbReference type="OrthoDB" id="2538265at2759"/>
<dbReference type="SUPFAM" id="SSF82771">
    <property type="entry name" value="GIY-YIG endonuclease"/>
    <property type="match status" value="1"/>
</dbReference>
<keyword evidence="12" id="KW-1185">Reference proteome</keyword>
<evidence type="ECO:0000256" key="1">
    <source>
        <dbReference type="ARBA" id="ARBA00022722"/>
    </source>
</evidence>
<dbReference type="InterPro" id="IPR048749">
    <property type="entry name" value="SLX1_C"/>
</dbReference>